<dbReference type="BioCyc" id="FSP457404-HMP:GTSQ-3146-MONOMER"/>
<evidence type="ECO:0000313" key="3">
    <source>
        <dbReference type="Proteomes" id="UP000003233"/>
    </source>
</evidence>
<dbReference type="AlphaFoldDB" id="H1PXF9"/>
<keyword evidence="3" id="KW-1185">Reference proteome</keyword>
<gene>
    <name evidence="2" type="ORF">HMPREF0402_03102</name>
</gene>
<organism evidence="2 3">
    <name type="scientific">Fusobacterium ulcerans 12-1B</name>
    <dbReference type="NCBI Taxonomy" id="457404"/>
    <lineage>
        <taxon>Bacteria</taxon>
        <taxon>Fusobacteriati</taxon>
        <taxon>Fusobacteriota</taxon>
        <taxon>Fusobacteriia</taxon>
        <taxon>Fusobacteriales</taxon>
        <taxon>Fusobacteriaceae</taxon>
        <taxon>Fusobacterium</taxon>
    </lineage>
</organism>
<dbReference type="RefSeq" id="WP_008698964.1">
    <property type="nucleotide sequence ID" value="NZ_KE161008.1"/>
</dbReference>
<protein>
    <recommendedName>
        <fullName evidence="1">DUF3870 domain-containing protein</fullName>
    </recommendedName>
</protein>
<feature type="domain" description="DUF3870" evidence="1">
    <location>
        <begin position="8"/>
        <end position="101"/>
    </location>
</feature>
<sequence>MINNNCIYILGVSKTNFDNAITKNYNMLFVGFLLDKNTNEIVDVEATMILELSNRFIKSLLIGKNFIKDQDNIIKEFENKYFGRSQKALIIAYKDALKKYENIH</sequence>
<reference evidence="2 3" key="1">
    <citation type="submission" date="2012-07" db="EMBL/GenBank/DDBJ databases">
        <title>The Genome Sequence of Fusobacterium ulcerans 12_1B.</title>
        <authorList>
            <consortium name="The Broad Institute Genome Sequencing Platform"/>
            <person name="Earl A."/>
            <person name="Ward D."/>
            <person name="Feldgarden M."/>
            <person name="Gevers D."/>
            <person name="Strauss J."/>
            <person name="Ambrose C.E."/>
            <person name="Allen-Vercoe E."/>
            <person name="Walker B."/>
            <person name="Young S.K."/>
            <person name="Zeng Q."/>
            <person name="Gargeya S."/>
            <person name="Fitzgerald M."/>
            <person name="Haas B."/>
            <person name="Abouelleil A."/>
            <person name="Alvarado L."/>
            <person name="Arachchi H.M."/>
            <person name="Berlin A.M."/>
            <person name="Chapman S.B."/>
            <person name="Goldberg J."/>
            <person name="Griggs A."/>
            <person name="Gujja S."/>
            <person name="Hansen M."/>
            <person name="Howarth C."/>
            <person name="Imamovic A."/>
            <person name="Larimer J."/>
            <person name="McCowen C."/>
            <person name="Montmayeur A."/>
            <person name="Murphy C."/>
            <person name="Neiman D."/>
            <person name="Pearson M."/>
            <person name="Priest M."/>
            <person name="Roberts A."/>
            <person name="Saif S."/>
            <person name="Shea T."/>
            <person name="Sisk P."/>
            <person name="Sykes S."/>
            <person name="Wortman J."/>
            <person name="Nusbaum C."/>
            <person name="Birren B."/>
        </authorList>
    </citation>
    <scope>NUCLEOTIDE SEQUENCE [LARGE SCALE GENOMIC DNA]</scope>
    <source>
        <strain evidence="2 3">12_1B</strain>
    </source>
</reference>
<dbReference type="PATRIC" id="fig|457404.5.peg.1758"/>
<proteinExistence type="predicted"/>
<dbReference type="EMBL" id="AGWJ02000019">
    <property type="protein sequence ID" value="EHO78186.1"/>
    <property type="molecule type" value="Genomic_DNA"/>
</dbReference>
<evidence type="ECO:0000259" key="1">
    <source>
        <dbReference type="Pfam" id="PF12986"/>
    </source>
</evidence>
<comment type="caution">
    <text evidence="2">The sequence shown here is derived from an EMBL/GenBank/DDBJ whole genome shotgun (WGS) entry which is preliminary data.</text>
</comment>
<evidence type="ECO:0000313" key="2">
    <source>
        <dbReference type="EMBL" id="EHO78186.1"/>
    </source>
</evidence>
<dbReference type="Pfam" id="PF12986">
    <property type="entry name" value="DUF3870"/>
    <property type="match status" value="1"/>
</dbReference>
<dbReference type="InterPro" id="IPR024617">
    <property type="entry name" value="DUF3870"/>
</dbReference>
<dbReference type="HOGENOM" id="CLU_114448_1_0_0"/>
<name>H1PXF9_9FUSO</name>
<accession>H1PXF9</accession>
<dbReference type="Proteomes" id="UP000003233">
    <property type="component" value="Unassembled WGS sequence"/>
</dbReference>